<dbReference type="Proteomes" id="UP000694255">
    <property type="component" value="Unassembled WGS sequence"/>
</dbReference>
<dbReference type="OrthoDB" id="4026651at2759"/>
<evidence type="ECO:0000313" key="3">
    <source>
        <dbReference type="Proteomes" id="UP000694255"/>
    </source>
</evidence>
<organism evidence="2 3">
    <name type="scientific">[Candida] subhashii</name>
    <dbReference type="NCBI Taxonomy" id="561895"/>
    <lineage>
        <taxon>Eukaryota</taxon>
        <taxon>Fungi</taxon>
        <taxon>Dikarya</taxon>
        <taxon>Ascomycota</taxon>
        <taxon>Saccharomycotina</taxon>
        <taxon>Pichiomycetes</taxon>
        <taxon>Debaryomycetaceae</taxon>
        <taxon>Spathaspora</taxon>
    </lineage>
</organism>
<name>A0A8J5UPA8_9ASCO</name>
<evidence type="ECO:0000256" key="1">
    <source>
        <dbReference type="SAM" id="MobiDB-lite"/>
    </source>
</evidence>
<proteinExistence type="predicted"/>
<feature type="compositionally biased region" description="Polar residues" evidence="1">
    <location>
        <begin position="73"/>
        <end position="85"/>
    </location>
</feature>
<feature type="compositionally biased region" description="Basic residues" evidence="1">
    <location>
        <begin position="61"/>
        <end position="72"/>
    </location>
</feature>
<accession>A0A8J5UPA8</accession>
<comment type="caution">
    <text evidence="2">The sequence shown here is derived from an EMBL/GenBank/DDBJ whole genome shotgun (WGS) entry which is preliminary data.</text>
</comment>
<sequence>MPNMLSKITGIYYLNKLIRSNSTSNDYVPSSSNTDYSPPSPPHNTRSFSVTSQSSQEGKKQKQKKKSPRRINRSQVRSSIPSSRALQGRRSSTSQSIPTVQQQQQQIIKHQSRRRRQSTSSTSVESSSTNSSTNSRNNSLSGPNYKLSSPQAFEGSDNFLFHHDLTIDLKMVNSNNIRNNEDVWSYNPEEGHTITIEDPKKQVRFT</sequence>
<gene>
    <name evidence="2" type="ORF">J8A68_002380</name>
</gene>
<keyword evidence="3" id="KW-1185">Reference proteome</keyword>
<dbReference type="RefSeq" id="XP_049264358.1">
    <property type="nucleotide sequence ID" value="XM_049406124.1"/>
</dbReference>
<feature type="compositionally biased region" description="Low complexity" evidence="1">
    <location>
        <begin position="91"/>
        <end position="109"/>
    </location>
</feature>
<dbReference type="AlphaFoldDB" id="A0A8J5UPA8"/>
<dbReference type="EMBL" id="JAGSYN010000107">
    <property type="protein sequence ID" value="KAG7664126.1"/>
    <property type="molecule type" value="Genomic_DNA"/>
</dbReference>
<feature type="compositionally biased region" description="Low complexity" evidence="1">
    <location>
        <begin position="118"/>
        <end position="141"/>
    </location>
</feature>
<feature type="compositionally biased region" description="Polar residues" evidence="1">
    <location>
        <begin position="23"/>
        <end position="51"/>
    </location>
</feature>
<evidence type="ECO:0000313" key="2">
    <source>
        <dbReference type="EMBL" id="KAG7664126.1"/>
    </source>
</evidence>
<protein>
    <submittedName>
        <fullName evidence="2">Uncharacterized protein</fullName>
    </submittedName>
</protein>
<reference evidence="2 3" key="1">
    <citation type="journal article" date="2021" name="DNA Res.">
        <title>Genome analysis of Candida subhashii reveals its hybrid nature and dual mitochondrial genome conformations.</title>
        <authorList>
            <person name="Mixao V."/>
            <person name="Hegedusova E."/>
            <person name="Saus E."/>
            <person name="Pryszcz L.P."/>
            <person name="Cillingova A."/>
            <person name="Nosek J."/>
            <person name="Gabaldon T."/>
        </authorList>
    </citation>
    <scope>NUCLEOTIDE SEQUENCE [LARGE SCALE GENOMIC DNA]</scope>
    <source>
        <strain evidence="2 3">CBS 10753</strain>
    </source>
</reference>
<dbReference type="GeneID" id="73469181"/>
<feature type="region of interest" description="Disordered" evidence="1">
    <location>
        <begin position="23"/>
        <end position="149"/>
    </location>
</feature>